<dbReference type="GO" id="GO:0120159">
    <property type="term" value="F:rRNA pseudouridine synthase activity"/>
    <property type="evidence" value="ECO:0007669"/>
    <property type="project" value="UniProtKB-ARBA"/>
</dbReference>
<dbReference type="EMBL" id="MLAW01000023">
    <property type="protein sequence ID" value="OJJ25004.1"/>
    <property type="molecule type" value="Genomic_DNA"/>
</dbReference>
<dbReference type="CDD" id="cd00165">
    <property type="entry name" value="S4"/>
    <property type="match status" value="1"/>
</dbReference>
<keyword evidence="3" id="KW-0694">RNA-binding</keyword>
<dbReference type="InterPro" id="IPR002942">
    <property type="entry name" value="S4_RNA-bd"/>
</dbReference>
<reference evidence="6" key="1">
    <citation type="submission" date="2016-10" db="EMBL/GenBank/DDBJ databases">
        <title>CRISPR-Cas defence system in Roseofilum reptotaenium: evidence of a bacteriophage-cyanobacterium arms race in the coral black band disease.</title>
        <authorList>
            <person name="Buerger P."/>
            <person name="Wood-Charlson E.M."/>
            <person name="Weynberg K.D."/>
            <person name="Willis B."/>
            <person name="Van Oppen M.J."/>
        </authorList>
    </citation>
    <scope>NUCLEOTIDE SEQUENCE [LARGE SCALE GENOMIC DNA]</scope>
    <source>
        <strain evidence="6">AO1-A</strain>
    </source>
</reference>
<organism evidence="6 7">
    <name type="scientific">Roseofilum reptotaenium AO1-A</name>
    <dbReference type="NCBI Taxonomy" id="1925591"/>
    <lineage>
        <taxon>Bacteria</taxon>
        <taxon>Bacillati</taxon>
        <taxon>Cyanobacteriota</taxon>
        <taxon>Cyanophyceae</taxon>
        <taxon>Desertifilales</taxon>
        <taxon>Desertifilaceae</taxon>
        <taxon>Roseofilum</taxon>
    </lineage>
</organism>
<dbReference type="SUPFAM" id="SSF55174">
    <property type="entry name" value="Alpha-L RNA-binding motif"/>
    <property type="match status" value="1"/>
</dbReference>
<dbReference type="NCBIfam" id="TIGR00093">
    <property type="entry name" value="pseudouridine synthase"/>
    <property type="match status" value="1"/>
</dbReference>
<dbReference type="Gene3D" id="3.30.70.1560">
    <property type="entry name" value="Alpha-L RNA-binding motif"/>
    <property type="match status" value="1"/>
</dbReference>
<keyword evidence="7" id="KW-1185">Reference proteome</keyword>
<dbReference type="InterPro" id="IPR042092">
    <property type="entry name" value="PsdUridine_s_RsuA/RluB/E/F_cat"/>
</dbReference>
<dbReference type="Gene3D" id="3.30.70.580">
    <property type="entry name" value="Pseudouridine synthase I, catalytic domain, N-terminal subdomain"/>
    <property type="match status" value="1"/>
</dbReference>
<evidence type="ECO:0000256" key="2">
    <source>
        <dbReference type="ARBA" id="ARBA00023235"/>
    </source>
</evidence>
<keyword evidence="2 4" id="KW-0413">Isomerase</keyword>
<sequence length="264" mass="29851">MEADSSHLPRDERLQKILSRWGVASRRQAEVMIQQGRIRINGQVVHQLGQKANPDRDAIEIDGSLLSLHHRPQPLYLLLNKPLGVICTCADPQNRTTVLDLLPPTLSHHTGIHPVGRLDVDSTGAILLTNDGDLTFQMTHPRHSIPKTYRVWVEGIPPESVLEDWRNGIVYENIQTLPAKVRRMRSQGTHKTLLEIVLWEGRNRQIRKVAQTLGYPVLSLHRSAIGSIQLKALPKGQYRYLRALEITALRGNCGTNRSVVKERN</sequence>
<dbReference type="GO" id="GO:0000455">
    <property type="term" value="P:enzyme-directed rRNA pseudouridine synthesis"/>
    <property type="evidence" value="ECO:0007669"/>
    <property type="project" value="UniProtKB-ARBA"/>
</dbReference>
<evidence type="ECO:0000313" key="7">
    <source>
        <dbReference type="Proteomes" id="UP000183940"/>
    </source>
</evidence>
<name>A0A1L9QQQ5_9CYAN</name>
<dbReference type="InterPro" id="IPR006145">
    <property type="entry name" value="PsdUridine_synth_RsuA/RluA"/>
</dbReference>
<protein>
    <recommendedName>
        <fullName evidence="4">Pseudouridine synthase</fullName>
        <ecNumber evidence="4">5.4.99.-</ecNumber>
    </recommendedName>
</protein>
<evidence type="ECO:0000256" key="3">
    <source>
        <dbReference type="PROSITE-ProRule" id="PRU00182"/>
    </source>
</evidence>
<gene>
    <name evidence="6" type="ORF">BI308_13770</name>
</gene>
<dbReference type="PANTHER" id="PTHR47683:SF2">
    <property type="entry name" value="RNA-BINDING S4 DOMAIN-CONTAINING PROTEIN"/>
    <property type="match status" value="1"/>
</dbReference>
<accession>A0A1L9QQQ5</accession>
<evidence type="ECO:0000313" key="6">
    <source>
        <dbReference type="EMBL" id="OJJ25004.1"/>
    </source>
</evidence>
<dbReference type="SMART" id="SM00363">
    <property type="entry name" value="S4"/>
    <property type="match status" value="1"/>
</dbReference>
<dbReference type="InterPro" id="IPR018496">
    <property type="entry name" value="PsdUridine_synth_RsuA/RluB_CS"/>
</dbReference>
<evidence type="ECO:0000256" key="4">
    <source>
        <dbReference type="RuleBase" id="RU003887"/>
    </source>
</evidence>
<comment type="similarity">
    <text evidence="1 4">Belongs to the pseudouridine synthase RsuA family.</text>
</comment>
<dbReference type="PANTHER" id="PTHR47683">
    <property type="entry name" value="PSEUDOURIDINE SYNTHASE FAMILY PROTEIN-RELATED"/>
    <property type="match status" value="1"/>
</dbReference>
<feature type="domain" description="RNA-binding S4" evidence="5">
    <location>
        <begin position="12"/>
        <end position="77"/>
    </location>
</feature>
<dbReference type="Pfam" id="PF00849">
    <property type="entry name" value="PseudoU_synth_2"/>
    <property type="match status" value="1"/>
</dbReference>
<dbReference type="Proteomes" id="UP000183940">
    <property type="component" value="Unassembled WGS sequence"/>
</dbReference>
<proteinExistence type="inferred from homology"/>
<evidence type="ECO:0000256" key="1">
    <source>
        <dbReference type="ARBA" id="ARBA00008348"/>
    </source>
</evidence>
<dbReference type="FunFam" id="3.10.290.10:FF:000003">
    <property type="entry name" value="Pseudouridine synthase"/>
    <property type="match status" value="1"/>
</dbReference>
<dbReference type="InterPro" id="IPR000748">
    <property type="entry name" value="PsdUridine_synth_RsuA/RluB/E/F"/>
</dbReference>
<dbReference type="EC" id="5.4.99.-" evidence="4"/>
<dbReference type="InterPro" id="IPR050343">
    <property type="entry name" value="RsuA_PseudoU_synthase"/>
</dbReference>
<dbReference type="Gene3D" id="3.10.290.10">
    <property type="entry name" value="RNA-binding S4 domain"/>
    <property type="match status" value="1"/>
</dbReference>
<dbReference type="SUPFAM" id="SSF55120">
    <property type="entry name" value="Pseudouridine synthase"/>
    <property type="match status" value="1"/>
</dbReference>
<dbReference type="CDD" id="cd02870">
    <property type="entry name" value="PseudoU_synth_RsuA_like"/>
    <property type="match status" value="1"/>
</dbReference>
<dbReference type="STRING" id="1925591.BI308_13770"/>
<dbReference type="InterPro" id="IPR036986">
    <property type="entry name" value="S4_RNA-bd_sf"/>
</dbReference>
<dbReference type="InterPro" id="IPR020103">
    <property type="entry name" value="PsdUridine_synth_cat_dom_sf"/>
</dbReference>
<dbReference type="Pfam" id="PF01479">
    <property type="entry name" value="S4"/>
    <property type="match status" value="1"/>
</dbReference>
<dbReference type="InterPro" id="IPR020094">
    <property type="entry name" value="TruA/RsuA/RluB/E/F_N"/>
</dbReference>
<comment type="caution">
    <text evidence="6">The sequence shown here is derived from an EMBL/GenBank/DDBJ whole genome shotgun (WGS) entry which is preliminary data.</text>
</comment>
<dbReference type="AlphaFoldDB" id="A0A1L9QQQ5"/>
<dbReference type="GO" id="GO:0003723">
    <property type="term" value="F:RNA binding"/>
    <property type="evidence" value="ECO:0007669"/>
    <property type="project" value="UniProtKB-KW"/>
</dbReference>
<evidence type="ECO:0000259" key="5">
    <source>
        <dbReference type="SMART" id="SM00363"/>
    </source>
</evidence>
<dbReference type="PROSITE" id="PS01149">
    <property type="entry name" value="PSI_RSU"/>
    <property type="match status" value="1"/>
</dbReference>
<dbReference type="PROSITE" id="PS50889">
    <property type="entry name" value="S4"/>
    <property type="match status" value="1"/>
</dbReference>